<dbReference type="GO" id="GO:0003950">
    <property type="term" value="F:NAD+ poly-ADP-ribosyltransferase activity"/>
    <property type="evidence" value="ECO:0007669"/>
    <property type="project" value="UniProtKB-UniRule"/>
</dbReference>
<dbReference type="EC" id="2.4.2.-" evidence="15"/>
<keyword evidence="7" id="KW-0013">ADP-ribosylation</keyword>
<dbReference type="GO" id="GO:0006302">
    <property type="term" value="P:double-strand break repair"/>
    <property type="evidence" value="ECO:0007669"/>
    <property type="project" value="TreeGrafter"/>
</dbReference>
<evidence type="ECO:0000256" key="10">
    <source>
        <dbReference type="ARBA" id="ARBA00023027"/>
    </source>
</evidence>
<dbReference type="PROSITE" id="PS51060">
    <property type="entry name" value="PARP_ALPHA_HD"/>
    <property type="match status" value="1"/>
</dbReference>
<feature type="region of interest" description="Disordered" evidence="16">
    <location>
        <begin position="152"/>
        <end position="178"/>
    </location>
</feature>
<evidence type="ECO:0000256" key="9">
    <source>
        <dbReference type="ARBA" id="ARBA00022833"/>
    </source>
</evidence>
<keyword evidence="12" id="KW-0539">Nucleus</keyword>
<dbReference type="GO" id="GO:0003677">
    <property type="term" value="F:DNA binding"/>
    <property type="evidence" value="ECO:0007669"/>
    <property type="project" value="UniProtKB-KW"/>
</dbReference>
<sequence length="687" mass="76491">MHSLRGLSNMPPRKKTRAHPAEKTAPTTATHNASESPSAHIFQATRFVFASNVDNAADLKKSVASAAGKVYASLAKNATHLVATPHDISNPTALVRKAQERSDIAIVSPQFITDSLKHHKLLLPNDYAVSPLAAAPSSTPLPPPAVAVATNHAIPAGPARKRKAGKEPRDDPQDGINAAKEMPNIIKYIKKGSAVVDPQVPSSNKFHVHELTDGTVYDCMLNQSEIASNSNKFYVIQLLKSDSANDYACWTRWGRVGYSGQNSMEHHGSNLDAAVSAFEKKFKDKTKNDWVDRTNFVKYSGKYHLIERDLGNDDDADNPAAASSSPSKTKEPVKTPDSKLDPPLQRLINLIYDTDMYAKQMSEIGYDANKMPLGKLTKSMIQQGYNYLKQIAQELQKTNPNQTAIKRSSSDFYTVIPHDFGFKVPPVINTKAILKAKLEMCEILSDIQIATTILKNNGNEVTENPLDANYHSLKTELNPIDTNSHEFKLIEDYVKNTHGATHGEYVLQVEDVFEVKKEEEHKRFRNLHNRQLLWHGSRLTNWVGILSQSLRIAPPEAPVTGYMFGKGVYFADIVSKSANYCFTNSRDNTGLLLLCEVALGDENHLIHADYDAQKKLGNKHSTKGVGRVRPNPDEAMVLQDGVKVPCGKAIELKSDQDLLLQYSEFIVYDVNQIKMRYLIRCKFNYRK</sequence>
<evidence type="ECO:0000256" key="16">
    <source>
        <dbReference type="SAM" id="MobiDB-lite"/>
    </source>
</evidence>
<dbReference type="InterPro" id="IPR001357">
    <property type="entry name" value="BRCT_dom"/>
</dbReference>
<dbReference type="VEuPathDB" id="FungiDB:SeMB42_g07129"/>
<keyword evidence="10 15" id="KW-0520">NAD</keyword>
<evidence type="ECO:0000256" key="3">
    <source>
        <dbReference type="ARBA" id="ARBA00022679"/>
    </source>
</evidence>
<comment type="subcellular location">
    <subcellularLocation>
        <location evidence="1">Nucleus</location>
    </subcellularLocation>
</comment>
<dbReference type="InterPro" id="IPR008893">
    <property type="entry name" value="WGR_domain"/>
</dbReference>
<dbReference type="PANTHER" id="PTHR10459">
    <property type="entry name" value="DNA LIGASE"/>
    <property type="match status" value="1"/>
</dbReference>
<evidence type="ECO:0000256" key="11">
    <source>
        <dbReference type="ARBA" id="ARBA00023125"/>
    </source>
</evidence>
<feature type="domain" description="PARP alpha-helical" evidence="19">
    <location>
        <begin position="337"/>
        <end position="455"/>
    </location>
</feature>
<keyword evidence="11" id="KW-0238">DNA-binding</keyword>
<proteinExistence type="inferred from homology"/>
<dbReference type="SUPFAM" id="SSF142921">
    <property type="entry name" value="WGR domain-like"/>
    <property type="match status" value="1"/>
</dbReference>
<dbReference type="PROSITE" id="PS50172">
    <property type="entry name" value="BRCT"/>
    <property type="match status" value="1"/>
</dbReference>
<evidence type="ECO:0000256" key="14">
    <source>
        <dbReference type="ARBA" id="ARBA00033987"/>
    </source>
</evidence>
<evidence type="ECO:0000256" key="4">
    <source>
        <dbReference type="ARBA" id="ARBA00022695"/>
    </source>
</evidence>
<dbReference type="InterPro" id="IPR012317">
    <property type="entry name" value="Poly(ADP-ribose)pol_cat_dom"/>
</dbReference>
<keyword evidence="5" id="KW-0479">Metal-binding</keyword>
<evidence type="ECO:0000256" key="12">
    <source>
        <dbReference type="ARBA" id="ARBA00023242"/>
    </source>
</evidence>
<protein>
    <recommendedName>
        <fullName evidence="15">Poly [ADP-ribose] polymerase</fullName>
        <shortName evidence="15">PARP</shortName>
        <ecNumber evidence="15">2.4.2.-</ecNumber>
    </recommendedName>
</protein>
<evidence type="ECO:0000313" key="22">
    <source>
        <dbReference type="Proteomes" id="UP000317494"/>
    </source>
</evidence>
<evidence type="ECO:0000256" key="2">
    <source>
        <dbReference type="ARBA" id="ARBA00022676"/>
    </source>
</evidence>
<dbReference type="SUPFAM" id="SSF56399">
    <property type="entry name" value="ADP-ribosylation"/>
    <property type="match status" value="1"/>
</dbReference>
<dbReference type="FunFam" id="3.90.228.10:FF:000002">
    <property type="entry name" value="Poly [ADP-ribose] polymerase"/>
    <property type="match status" value="1"/>
</dbReference>
<dbReference type="CDD" id="cd01437">
    <property type="entry name" value="parp_like"/>
    <property type="match status" value="1"/>
</dbReference>
<keyword evidence="6" id="KW-0677">Repeat</keyword>
<reference evidence="21 22" key="1">
    <citation type="journal article" date="2019" name="Sci. Rep.">
        <title>Comparative genomics of chytrid fungi reveal insights into the obligate biotrophic and pathogenic lifestyle of Synchytrium endobioticum.</title>
        <authorList>
            <person name="van de Vossenberg B.T.L.H."/>
            <person name="Warris S."/>
            <person name="Nguyen H.D.T."/>
            <person name="van Gent-Pelzer M.P.E."/>
            <person name="Joly D.L."/>
            <person name="van de Geest H.C."/>
            <person name="Bonants P.J.M."/>
            <person name="Smith D.S."/>
            <person name="Levesque C.A."/>
            <person name="van der Lee T.A.J."/>
        </authorList>
    </citation>
    <scope>NUCLEOTIDE SEQUENCE [LARGE SCALE GENOMIC DNA]</scope>
    <source>
        <strain evidence="21 22">MB42</strain>
    </source>
</reference>
<dbReference type="SMART" id="SM00773">
    <property type="entry name" value="WGR"/>
    <property type="match status" value="1"/>
</dbReference>
<dbReference type="Pfam" id="PF05406">
    <property type="entry name" value="WGR"/>
    <property type="match status" value="1"/>
</dbReference>
<dbReference type="Gene3D" id="2.20.140.10">
    <property type="entry name" value="WGR domain"/>
    <property type="match status" value="1"/>
</dbReference>
<dbReference type="Gene3D" id="1.20.142.10">
    <property type="entry name" value="Poly(ADP-ribose) polymerase, regulatory domain"/>
    <property type="match status" value="1"/>
</dbReference>
<gene>
    <name evidence="21" type="ORF">SeMB42_g07129</name>
</gene>
<dbReference type="STRING" id="286115.A0A507C4D4"/>
<evidence type="ECO:0000259" key="17">
    <source>
        <dbReference type="PROSITE" id="PS50172"/>
    </source>
</evidence>
<dbReference type="FunFam" id="2.20.140.10:FF:000001">
    <property type="entry name" value="Poly [ADP-ribose] polymerase"/>
    <property type="match status" value="1"/>
</dbReference>
<evidence type="ECO:0000256" key="1">
    <source>
        <dbReference type="ARBA" id="ARBA00004123"/>
    </source>
</evidence>
<evidence type="ECO:0000259" key="20">
    <source>
        <dbReference type="PROSITE" id="PS51977"/>
    </source>
</evidence>
<dbReference type="GO" id="GO:0016779">
    <property type="term" value="F:nucleotidyltransferase activity"/>
    <property type="evidence" value="ECO:0007669"/>
    <property type="project" value="UniProtKB-KW"/>
</dbReference>
<dbReference type="Gene3D" id="3.90.228.10">
    <property type="match status" value="1"/>
</dbReference>
<comment type="caution">
    <text evidence="21">The sequence shown here is derived from an EMBL/GenBank/DDBJ whole genome shotgun (WGS) entry which is preliminary data.</text>
</comment>
<dbReference type="PROSITE" id="PS51977">
    <property type="entry name" value="WGR"/>
    <property type="match status" value="1"/>
</dbReference>
<dbReference type="InterPro" id="IPR050800">
    <property type="entry name" value="ARTD/PARP"/>
</dbReference>
<accession>A0A507C4D4</accession>
<feature type="compositionally biased region" description="Polar residues" evidence="16">
    <location>
        <begin position="25"/>
        <end position="37"/>
    </location>
</feature>
<dbReference type="InterPro" id="IPR036420">
    <property type="entry name" value="BRCT_dom_sf"/>
</dbReference>
<keyword evidence="3 15" id="KW-0808">Transferase</keyword>
<feature type="domain" description="BRCT" evidence="17">
    <location>
        <begin position="37"/>
        <end position="129"/>
    </location>
</feature>
<comment type="catalytic activity">
    <reaction evidence="14">
        <text>NAD(+) + (ADP-D-ribosyl)n-acceptor = nicotinamide + (ADP-D-ribosyl)n+1-acceptor + H(+).</text>
        <dbReference type="EC" id="2.4.2.30"/>
    </reaction>
</comment>
<dbReference type="Pfam" id="PF00644">
    <property type="entry name" value="PARP"/>
    <property type="match status" value="1"/>
</dbReference>
<feature type="region of interest" description="Disordered" evidence="16">
    <location>
        <begin position="310"/>
        <end position="341"/>
    </location>
</feature>
<evidence type="ECO:0000256" key="13">
    <source>
        <dbReference type="ARBA" id="ARBA00024347"/>
    </source>
</evidence>
<dbReference type="GO" id="GO:0070212">
    <property type="term" value="P:protein poly-ADP-ribosylation"/>
    <property type="evidence" value="ECO:0007669"/>
    <property type="project" value="TreeGrafter"/>
</dbReference>
<dbReference type="SUPFAM" id="SSF47587">
    <property type="entry name" value="Domain of poly(ADP-ribose) polymerase"/>
    <property type="match status" value="1"/>
</dbReference>
<dbReference type="GO" id="GO:0005730">
    <property type="term" value="C:nucleolus"/>
    <property type="evidence" value="ECO:0007669"/>
    <property type="project" value="TreeGrafter"/>
</dbReference>
<keyword evidence="22" id="KW-1185">Reference proteome</keyword>
<dbReference type="Pfam" id="PF16589">
    <property type="entry name" value="BRCT_2"/>
    <property type="match status" value="1"/>
</dbReference>
<comment type="similarity">
    <text evidence="13">Belongs to the ARTD/PARP family.</text>
</comment>
<feature type="compositionally biased region" description="Low complexity" evidence="16">
    <location>
        <begin position="318"/>
        <end position="327"/>
    </location>
</feature>
<feature type="region of interest" description="Disordered" evidence="16">
    <location>
        <begin position="1"/>
        <end position="37"/>
    </location>
</feature>
<dbReference type="EMBL" id="QEAN01000463">
    <property type="protein sequence ID" value="TPX35837.1"/>
    <property type="molecule type" value="Genomic_DNA"/>
</dbReference>
<evidence type="ECO:0000256" key="7">
    <source>
        <dbReference type="ARBA" id="ARBA00022765"/>
    </source>
</evidence>
<organism evidence="21 22">
    <name type="scientific">Synchytrium endobioticum</name>
    <dbReference type="NCBI Taxonomy" id="286115"/>
    <lineage>
        <taxon>Eukaryota</taxon>
        <taxon>Fungi</taxon>
        <taxon>Fungi incertae sedis</taxon>
        <taxon>Chytridiomycota</taxon>
        <taxon>Chytridiomycota incertae sedis</taxon>
        <taxon>Chytridiomycetes</taxon>
        <taxon>Synchytriales</taxon>
        <taxon>Synchytriaceae</taxon>
        <taxon>Synchytrium</taxon>
    </lineage>
</organism>
<keyword evidence="9" id="KW-0862">Zinc</keyword>
<dbReference type="GO" id="GO:1990404">
    <property type="term" value="F:NAD+-protein mono-ADP-ribosyltransferase activity"/>
    <property type="evidence" value="ECO:0007669"/>
    <property type="project" value="TreeGrafter"/>
</dbReference>
<feature type="domain" description="WGR" evidence="20">
    <location>
        <begin position="205"/>
        <end position="303"/>
    </location>
</feature>
<evidence type="ECO:0000259" key="19">
    <source>
        <dbReference type="PROSITE" id="PS51060"/>
    </source>
</evidence>
<evidence type="ECO:0000256" key="8">
    <source>
        <dbReference type="ARBA" id="ARBA00022771"/>
    </source>
</evidence>
<dbReference type="PANTHER" id="PTHR10459:SF60">
    <property type="entry name" value="POLY [ADP-RIBOSE] POLYMERASE 2"/>
    <property type="match status" value="1"/>
</dbReference>
<dbReference type="FunFam" id="1.20.142.10:FF:000001">
    <property type="entry name" value="Poly [ADP-ribose] polymerase"/>
    <property type="match status" value="1"/>
</dbReference>
<dbReference type="PROSITE" id="PS51059">
    <property type="entry name" value="PARP_CATALYTIC"/>
    <property type="match status" value="1"/>
</dbReference>
<dbReference type="InterPro" id="IPR004102">
    <property type="entry name" value="Poly(ADP-ribose)pol_reg_dom"/>
</dbReference>
<dbReference type="CDD" id="cd08003">
    <property type="entry name" value="WGR_PARP2_like"/>
    <property type="match status" value="1"/>
</dbReference>
<dbReference type="Pfam" id="PF02877">
    <property type="entry name" value="PARP_reg"/>
    <property type="match status" value="1"/>
</dbReference>
<dbReference type="AlphaFoldDB" id="A0A507C4D4"/>
<evidence type="ECO:0000259" key="18">
    <source>
        <dbReference type="PROSITE" id="PS51059"/>
    </source>
</evidence>
<evidence type="ECO:0000256" key="5">
    <source>
        <dbReference type="ARBA" id="ARBA00022723"/>
    </source>
</evidence>
<dbReference type="Proteomes" id="UP000317494">
    <property type="component" value="Unassembled WGS sequence"/>
</dbReference>
<keyword evidence="2 15" id="KW-0328">Glycosyltransferase</keyword>
<dbReference type="GO" id="GO:0008270">
    <property type="term" value="F:zinc ion binding"/>
    <property type="evidence" value="ECO:0007669"/>
    <property type="project" value="UniProtKB-KW"/>
</dbReference>
<feature type="compositionally biased region" description="Basic and acidic residues" evidence="16">
    <location>
        <begin position="328"/>
        <end position="340"/>
    </location>
</feature>
<dbReference type="InterPro" id="IPR036930">
    <property type="entry name" value="WGR_dom_sf"/>
</dbReference>
<keyword evidence="8" id="KW-0863">Zinc-finger</keyword>
<feature type="domain" description="PARP catalytic" evidence="18">
    <location>
        <begin position="464"/>
        <end position="687"/>
    </location>
</feature>
<keyword evidence="4" id="KW-0548">Nucleotidyltransferase</keyword>
<dbReference type="SMART" id="SM00292">
    <property type="entry name" value="BRCT"/>
    <property type="match status" value="1"/>
</dbReference>
<dbReference type="InterPro" id="IPR036616">
    <property type="entry name" value="Poly(ADP-ribose)pol_reg_dom_sf"/>
</dbReference>
<evidence type="ECO:0000313" key="21">
    <source>
        <dbReference type="EMBL" id="TPX35837.1"/>
    </source>
</evidence>
<dbReference type="SUPFAM" id="SSF52113">
    <property type="entry name" value="BRCT domain"/>
    <property type="match status" value="1"/>
</dbReference>
<evidence type="ECO:0000256" key="15">
    <source>
        <dbReference type="RuleBase" id="RU362114"/>
    </source>
</evidence>
<evidence type="ECO:0000256" key="6">
    <source>
        <dbReference type="ARBA" id="ARBA00022737"/>
    </source>
</evidence>
<name>A0A507C4D4_9FUNG</name>
<dbReference type="Gene3D" id="3.40.50.10190">
    <property type="entry name" value="BRCT domain"/>
    <property type="match status" value="1"/>
</dbReference>